<dbReference type="PANTHER" id="PTHR47966:SF75">
    <property type="entry name" value="ENDOPEPTIDASE (CTSD), PUTATIVE (AFU_ORTHOLOGUE AFUA_4G07040)-RELATED"/>
    <property type="match status" value="1"/>
</dbReference>
<dbReference type="EC" id="3.4.23.21" evidence="3"/>
<evidence type="ECO:0000256" key="4">
    <source>
        <dbReference type="ARBA" id="ARBA00022670"/>
    </source>
</evidence>
<evidence type="ECO:0000256" key="6">
    <source>
        <dbReference type="ARBA" id="ARBA00022750"/>
    </source>
</evidence>
<feature type="domain" description="Peptidase A1" evidence="11">
    <location>
        <begin position="6"/>
        <end position="316"/>
    </location>
</feature>
<comment type="catalytic activity">
    <reaction evidence="1">
        <text>Hydrolysis of proteins with broad specificity similar to that of pepsin A, preferring hydrophobic residues at P1 and P1'. Clots milk and activates trypsinogen. Does not cleave 4-Gln-|-His-5, but does cleave 10-His-|-Leu-11 and 12-Val-|-Glu-13 in B chain of insulin.</text>
        <dbReference type="EC" id="3.4.23.21"/>
    </reaction>
</comment>
<feature type="disulfide bond" evidence="9">
    <location>
        <begin position="35"/>
        <end position="40"/>
    </location>
</feature>
<keyword evidence="9" id="KW-1015">Disulfide bond</keyword>
<evidence type="ECO:0000256" key="2">
    <source>
        <dbReference type="ARBA" id="ARBA00007447"/>
    </source>
</evidence>
<dbReference type="InterPro" id="IPR021109">
    <property type="entry name" value="Peptidase_aspartic_dom_sf"/>
</dbReference>
<dbReference type="InterPro" id="IPR033121">
    <property type="entry name" value="PEPTIDASE_A1"/>
</dbReference>
<proteinExistence type="inferred from homology"/>
<reference evidence="12 13" key="1">
    <citation type="submission" date="2018-06" db="EMBL/GenBank/DDBJ databases">
        <title>Comparative genomics reveals the genomic features of Rhizophagus irregularis, R. cerebriforme, R. diaphanum and Gigaspora rosea, and their symbiotic lifestyle signature.</title>
        <authorList>
            <person name="Morin E."/>
            <person name="San Clemente H."/>
            <person name="Chen E.C.H."/>
            <person name="De La Providencia I."/>
            <person name="Hainaut M."/>
            <person name="Kuo A."/>
            <person name="Kohler A."/>
            <person name="Murat C."/>
            <person name="Tang N."/>
            <person name="Roy S."/>
            <person name="Loubradou J."/>
            <person name="Henrissat B."/>
            <person name="Grigoriev I.V."/>
            <person name="Corradi N."/>
            <person name="Roux C."/>
            <person name="Martin F.M."/>
        </authorList>
    </citation>
    <scope>NUCLEOTIDE SEQUENCE [LARGE SCALE GENOMIC DNA]</scope>
    <source>
        <strain evidence="12 13">DAOM 194757</strain>
    </source>
</reference>
<evidence type="ECO:0000256" key="8">
    <source>
        <dbReference type="PIRSR" id="PIRSR601461-1"/>
    </source>
</evidence>
<keyword evidence="13" id="KW-1185">Reference proteome</keyword>
<evidence type="ECO:0000256" key="9">
    <source>
        <dbReference type="PIRSR" id="PIRSR601461-2"/>
    </source>
</evidence>
<dbReference type="SUPFAM" id="SSF50630">
    <property type="entry name" value="Acid proteases"/>
    <property type="match status" value="1"/>
</dbReference>
<keyword evidence="4 10" id="KW-0645">Protease</keyword>
<name>A0A397V484_9GLOM</name>
<dbReference type="InterPro" id="IPR001969">
    <property type="entry name" value="Aspartic_peptidase_AS"/>
</dbReference>
<dbReference type="PROSITE" id="PS00141">
    <property type="entry name" value="ASP_PROTEASE"/>
    <property type="match status" value="2"/>
</dbReference>
<comment type="caution">
    <text evidence="12">The sequence shown here is derived from an EMBL/GenBank/DDBJ whole genome shotgun (WGS) entry which is preliminary data.</text>
</comment>
<accession>A0A397V484</accession>
<dbReference type="Gene3D" id="2.40.70.10">
    <property type="entry name" value="Acid Proteases"/>
    <property type="match status" value="2"/>
</dbReference>
<keyword evidence="5" id="KW-0732">Signal</keyword>
<keyword evidence="7 10" id="KW-0378">Hydrolase</keyword>
<dbReference type="STRING" id="44941.A0A397V484"/>
<feature type="active site" evidence="8">
    <location>
        <position position="22"/>
    </location>
</feature>
<evidence type="ECO:0000256" key="3">
    <source>
        <dbReference type="ARBA" id="ARBA00013205"/>
    </source>
</evidence>
<dbReference type="PANTHER" id="PTHR47966">
    <property type="entry name" value="BETA-SITE APP-CLEAVING ENZYME, ISOFORM A-RELATED"/>
    <property type="match status" value="1"/>
</dbReference>
<dbReference type="OrthoDB" id="2747330at2759"/>
<evidence type="ECO:0000256" key="10">
    <source>
        <dbReference type="RuleBase" id="RU000454"/>
    </source>
</evidence>
<feature type="active site" evidence="8">
    <location>
        <position position="209"/>
    </location>
</feature>
<dbReference type="PROSITE" id="PS51767">
    <property type="entry name" value="PEPTIDASE_A1"/>
    <property type="match status" value="1"/>
</dbReference>
<dbReference type="InterPro" id="IPR034164">
    <property type="entry name" value="Pepsin-like_dom"/>
</dbReference>
<dbReference type="Pfam" id="PF00026">
    <property type="entry name" value="Asp"/>
    <property type="match status" value="1"/>
</dbReference>
<feature type="non-terminal residue" evidence="12">
    <location>
        <position position="317"/>
    </location>
</feature>
<keyword evidence="6 10" id="KW-0064">Aspartyl protease</keyword>
<organism evidence="12 13">
    <name type="scientific">Gigaspora rosea</name>
    <dbReference type="NCBI Taxonomy" id="44941"/>
    <lineage>
        <taxon>Eukaryota</taxon>
        <taxon>Fungi</taxon>
        <taxon>Fungi incertae sedis</taxon>
        <taxon>Mucoromycota</taxon>
        <taxon>Glomeromycotina</taxon>
        <taxon>Glomeromycetes</taxon>
        <taxon>Diversisporales</taxon>
        <taxon>Gigasporaceae</taxon>
        <taxon>Gigaspora</taxon>
    </lineage>
</organism>
<dbReference type="GO" id="GO:0004190">
    <property type="term" value="F:aspartic-type endopeptidase activity"/>
    <property type="evidence" value="ECO:0007669"/>
    <property type="project" value="UniProtKB-KW"/>
</dbReference>
<evidence type="ECO:0000313" key="12">
    <source>
        <dbReference type="EMBL" id="RIB14126.1"/>
    </source>
</evidence>
<dbReference type="PRINTS" id="PR00792">
    <property type="entry name" value="PEPSIN"/>
</dbReference>
<evidence type="ECO:0000256" key="5">
    <source>
        <dbReference type="ARBA" id="ARBA00022729"/>
    </source>
</evidence>
<dbReference type="EMBL" id="QKWP01000861">
    <property type="protein sequence ID" value="RIB14126.1"/>
    <property type="molecule type" value="Genomic_DNA"/>
</dbReference>
<comment type="similarity">
    <text evidence="2 10">Belongs to the peptidase A1 family.</text>
</comment>
<dbReference type="GO" id="GO:0006508">
    <property type="term" value="P:proteolysis"/>
    <property type="evidence" value="ECO:0007669"/>
    <property type="project" value="UniProtKB-KW"/>
</dbReference>
<dbReference type="FunFam" id="2.40.70.10:FF:000115">
    <property type="entry name" value="Lysosomal aspartic protease"/>
    <property type="match status" value="1"/>
</dbReference>
<feature type="non-terminal residue" evidence="12">
    <location>
        <position position="1"/>
    </location>
</feature>
<gene>
    <name evidence="12" type="ORF">C2G38_1877319</name>
</gene>
<sequence>GQDLGYYASITIGNQKFRILLDTGSSNLWVPNKKCTSDACKNHKTFDSSKSPTFRPEGKKWEITYGTGSASGITGKNNIQIGGITANKQIFGLANFVDDFFTDIESDGILGLAFDSLNTMDKGAPTLISTLIKQKTIDPIFSFHFQHVNASGDKGTFTLGGVDNSKFKGKITFNPVVSSVANKGFWVISLKGANVNKHPLKFSREAVIDTGTTLLIIPADDAAAVHKQIPGSKFDPSAIAYIIPCNTAAVVSLKFGGVNYKIPSKDLIFDKKSKNQCLSSIIPVADPSWDFWLVGQTFLKNVYSAFDFGNKKVGFAP</sequence>
<protein>
    <recommendedName>
        <fullName evidence="3">rhizopuspepsin</fullName>
        <ecNumber evidence="3">3.4.23.21</ecNumber>
    </recommendedName>
</protein>
<evidence type="ECO:0000259" key="11">
    <source>
        <dbReference type="PROSITE" id="PS51767"/>
    </source>
</evidence>
<evidence type="ECO:0000313" key="13">
    <source>
        <dbReference type="Proteomes" id="UP000266673"/>
    </source>
</evidence>
<dbReference type="AlphaFoldDB" id="A0A397V484"/>
<evidence type="ECO:0000256" key="7">
    <source>
        <dbReference type="ARBA" id="ARBA00022801"/>
    </source>
</evidence>
<evidence type="ECO:0000256" key="1">
    <source>
        <dbReference type="ARBA" id="ARBA00001130"/>
    </source>
</evidence>
<dbReference type="CDD" id="cd05471">
    <property type="entry name" value="pepsin_like"/>
    <property type="match status" value="1"/>
</dbReference>
<dbReference type="Proteomes" id="UP000266673">
    <property type="component" value="Unassembled WGS sequence"/>
</dbReference>
<dbReference type="InterPro" id="IPR001461">
    <property type="entry name" value="Aspartic_peptidase_A1"/>
</dbReference>